<feature type="region of interest" description="Disordered" evidence="6">
    <location>
        <begin position="551"/>
        <end position="574"/>
    </location>
</feature>
<feature type="domain" description="MSP" evidence="7">
    <location>
        <begin position="408"/>
        <end position="545"/>
    </location>
</feature>
<dbReference type="GO" id="GO:0090158">
    <property type="term" value="P:endoplasmic reticulum membrane organization"/>
    <property type="evidence" value="ECO:0007669"/>
    <property type="project" value="TreeGrafter"/>
</dbReference>
<proteinExistence type="inferred from homology"/>
<comment type="similarity">
    <text evidence="2">Belongs to the VAMP-associated protein (VAP) (TC 9.B.17) family.</text>
</comment>
<dbReference type="STRING" id="1169540.A0A0G4F5E0"/>
<dbReference type="PANTHER" id="PTHR10809">
    <property type="entry name" value="VESICLE-ASSOCIATED MEMBRANE PROTEIN-ASSOCIATED PROTEIN"/>
    <property type="match status" value="1"/>
</dbReference>
<keyword evidence="9" id="KW-1185">Reference proteome</keyword>
<dbReference type="SUPFAM" id="SSF49354">
    <property type="entry name" value="PapD-like"/>
    <property type="match status" value="3"/>
</dbReference>
<dbReference type="InParanoid" id="A0A0G4F5E0"/>
<feature type="domain" description="MSP" evidence="7">
    <location>
        <begin position="76"/>
        <end position="191"/>
    </location>
</feature>
<name>A0A0G4F5E0_VITBC</name>
<keyword evidence="4" id="KW-1133">Transmembrane helix</keyword>
<dbReference type="Pfam" id="PF00635">
    <property type="entry name" value="Motile_Sperm"/>
    <property type="match status" value="3"/>
</dbReference>
<dbReference type="InterPro" id="IPR000535">
    <property type="entry name" value="MSP_dom"/>
</dbReference>
<dbReference type="PANTHER" id="PTHR10809:SF6">
    <property type="entry name" value="AT11025P-RELATED"/>
    <property type="match status" value="1"/>
</dbReference>
<dbReference type="Gene3D" id="2.60.40.10">
    <property type="entry name" value="Immunoglobulins"/>
    <property type="match status" value="3"/>
</dbReference>
<evidence type="ECO:0000256" key="6">
    <source>
        <dbReference type="SAM" id="MobiDB-lite"/>
    </source>
</evidence>
<dbReference type="InterPro" id="IPR016763">
    <property type="entry name" value="VAP"/>
</dbReference>
<dbReference type="GO" id="GO:0005886">
    <property type="term" value="C:plasma membrane"/>
    <property type="evidence" value="ECO:0007669"/>
    <property type="project" value="TreeGrafter"/>
</dbReference>
<evidence type="ECO:0000313" key="8">
    <source>
        <dbReference type="EMBL" id="CEM06948.1"/>
    </source>
</evidence>
<dbReference type="PROSITE" id="PS50202">
    <property type="entry name" value="MSP"/>
    <property type="match status" value="3"/>
</dbReference>
<sequence>MITCVTLQDQGGQQTEETLVPLSLEQLEKLQKQHLRRATEIGQLDDAQVLLKLRGRPEGVQRATDVLDLLLLDLALVTLDPPRTLDFVASEGGAPGTAALNITNVSAGYLAYKLKATAPKTYTVQPRSGIIAAGGHAKVQITLNPDAASGPNDRLLVQVTPPSSSQTPAYDDWPTIPREVIQDHHLHRTPAHTSPLTRQQSGADMEMMKSALKDNLGCEDCCLHFISESLFVELYKRRRELSAALLVAKYVLNTYETHRVSAFWSMPHAGMRLPRYTVRPRSGIIAPRGHAKVEIILNPDAASGLPINDRFLVQVTPASSSQTPAYEEWPTIPREVIQDHHLNVAFEETPSPSGGYHHRQPPRGWALRDEGGQATEERLIPLSFQQLQKQHLGRTEIGQLDDAQVLLKLRGRPEGIQTAKAVLDLMLDRAFDTISPPKTIEFPTSRVAVLKLTNVSVGYLAYKIKTTAPRSYLVRPSSGVISPRGDAIVEIIMQPKATAEGGLPTNDRFLVQVTPTTSSQTPARDLCSTTAKEHIQDHRLNVVVKDTAGTSREATPSAMQPPQPTEQPPQPTETTSTFWSWLGRFCCCGPRKPEPRAPAHNSPIGEDAADAATETHLLSSRQRHADHEMIQRALKNNLGLGQCYRCLHFIFDMSVSSHI</sequence>
<evidence type="ECO:0000313" key="9">
    <source>
        <dbReference type="Proteomes" id="UP000041254"/>
    </source>
</evidence>
<dbReference type="Proteomes" id="UP000041254">
    <property type="component" value="Unassembled WGS sequence"/>
</dbReference>
<dbReference type="InterPro" id="IPR008962">
    <property type="entry name" value="PapD-like_sf"/>
</dbReference>
<evidence type="ECO:0000256" key="5">
    <source>
        <dbReference type="ARBA" id="ARBA00023136"/>
    </source>
</evidence>
<dbReference type="VEuPathDB" id="CryptoDB:Vbra_8832"/>
<reference evidence="8 9" key="1">
    <citation type="submission" date="2014-11" db="EMBL/GenBank/DDBJ databases">
        <authorList>
            <person name="Zhu J."/>
            <person name="Qi W."/>
            <person name="Song R."/>
        </authorList>
    </citation>
    <scope>NUCLEOTIDE SEQUENCE [LARGE SCALE GENOMIC DNA]</scope>
</reference>
<dbReference type="OrthoDB" id="264603at2759"/>
<dbReference type="EMBL" id="CDMY01000373">
    <property type="protein sequence ID" value="CEM06948.1"/>
    <property type="molecule type" value="Genomic_DNA"/>
</dbReference>
<evidence type="ECO:0000256" key="1">
    <source>
        <dbReference type="ARBA" id="ARBA00004211"/>
    </source>
</evidence>
<evidence type="ECO:0000256" key="4">
    <source>
        <dbReference type="ARBA" id="ARBA00022989"/>
    </source>
</evidence>
<accession>A0A0G4F5E0</accession>
<evidence type="ECO:0000256" key="3">
    <source>
        <dbReference type="ARBA" id="ARBA00022692"/>
    </source>
</evidence>
<dbReference type="InterPro" id="IPR013783">
    <property type="entry name" value="Ig-like_fold"/>
</dbReference>
<organism evidence="8 9">
    <name type="scientific">Vitrella brassicaformis (strain CCMP3155)</name>
    <dbReference type="NCBI Taxonomy" id="1169540"/>
    <lineage>
        <taxon>Eukaryota</taxon>
        <taxon>Sar</taxon>
        <taxon>Alveolata</taxon>
        <taxon>Colpodellida</taxon>
        <taxon>Vitrellaceae</taxon>
        <taxon>Vitrella</taxon>
    </lineage>
</organism>
<comment type="subcellular location">
    <subcellularLocation>
        <location evidence="1">Membrane</location>
        <topology evidence="1">Single-pass type IV membrane protein</topology>
    </subcellularLocation>
</comment>
<dbReference type="GO" id="GO:0005789">
    <property type="term" value="C:endoplasmic reticulum membrane"/>
    <property type="evidence" value="ECO:0007669"/>
    <property type="project" value="InterPro"/>
</dbReference>
<protein>
    <recommendedName>
        <fullName evidence="7">MSP domain-containing protein</fullName>
    </recommendedName>
</protein>
<keyword evidence="3" id="KW-0812">Transmembrane</keyword>
<dbReference type="AlphaFoldDB" id="A0A0G4F5E0"/>
<feature type="compositionally biased region" description="Pro residues" evidence="6">
    <location>
        <begin position="559"/>
        <end position="571"/>
    </location>
</feature>
<feature type="domain" description="MSP" evidence="7">
    <location>
        <begin position="215"/>
        <end position="347"/>
    </location>
</feature>
<evidence type="ECO:0000256" key="2">
    <source>
        <dbReference type="ARBA" id="ARBA00008932"/>
    </source>
</evidence>
<keyword evidence="5" id="KW-0472">Membrane</keyword>
<gene>
    <name evidence="8" type="ORF">Vbra_8832</name>
</gene>
<evidence type="ECO:0000259" key="7">
    <source>
        <dbReference type="PROSITE" id="PS50202"/>
    </source>
</evidence>
<dbReference type="GO" id="GO:0061817">
    <property type="term" value="P:endoplasmic reticulum-plasma membrane tethering"/>
    <property type="evidence" value="ECO:0007669"/>
    <property type="project" value="TreeGrafter"/>
</dbReference>